<evidence type="ECO:0000259" key="1">
    <source>
        <dbReference type="PROSITE" id="PS50943"/>
    </source>
</evidence>
<evidence type="ECO:0000313" key="3">
    <source>
        <dbReference type="Proteomes" id="UP000602381"/>
    </source>
</evidence>
<gene>
    <name evidence="2" type="ORF">GCM10007972_17100</name>
</gene>
<dbReference type="Proteomes" id="UP000602381">
    <property type="component" value="Unassembled WGS sequence"/>
</dbReference>
<dbReference type="PROSITE" id="PS50943">
    <property type="entry name" value="HTH_CROC1"/>
    <property type="match status" value="1"/>
</dbReference>
<dbReference type="EMBL" id="BMOV01000005">
    <property type="protein sequence ID" value="GGO12303.1"/>
    <property type="molecule type" value="Genomic_DNA"/>
</dbReference>
<accession>A0ABQ2LDH9</accession>
<organism evidence="2 3">
    <name type="scientific">Iodidimonas muriae</name>
    <dbReference type="NCBI Taxonomy" id="261467"/>
    <lineage>
        <taxon>Bacteria</taxon>
        <taxon>Pseudomonadati</taxon>
        <taxon>Pseudomonadota</taxon>
        <taxon>Alphaproteobacteria</taxon>
        <taxon>Iodidimonadales</taxon>
        <taxon>Iodidimonadaceae</taxon>
        <taxon>Iodidimonas</taxon>
    </lineage>
</organism>
<keyword evidence="3" id="KW-1185">Reference proteome</keyword>
<protein>
    <recommendedName>
        <fullName evidence="1">HTH cro/C1-type domain-containing protein</fullName>
    </recommendedName>
</protein>
<dbReference type="RefSeq" id="WP_150005674.1">
    <property type="nucleotide sequence ID" value="NZ_BMOV01000005.1"/>
</dbReference>
<feature type="domain" description="HTH cro/C1-type" evidence="1">
    <location>
        <begin position="256"/>
        <end position="286"/>
    </location>
</feature>
<proteinExistence type="predicted"/>
<evidence type="ECO:0000313" key="2">
    <source>
        <dbReference type="EMBL" id="GGO12303.1"/>
    </source>
</evidence>
<sequence length="317" mass="35424">MAQTIPHEWPEIEAQVRDAIIAMASILQRFGPHDDGTTVASFLGQPVEFAGKDMMSDEEIASVDITRHQLYDFVRAAWCYAYQVEGWQDFTSDVWHDVCCGLLSGGYAQADNEGEPTGFWDKSHSSLYRVLETAVTRWNLTHENSDLNVRELALLSNMTEATVRSSLSKEGFKLEQPKVENNEKSYILSSAEARQWLSRRRGFIPNATAPSPDKLRITIRETLADRSVPFPTALKRMAQLAQSTKAGEVEINLDWYLGLIEGRAVSPDVDALIALADAFDVPRAEFAARGVEHLLRLAETHQEESPNGQEVTTSLPE</sequence>
<comment type="caution">
    <text evidence="2">The sequence shown here is derived from an EMBL/GenBank/DDBJ whole genome shotgun (WGS) entry which is preliminary data.</text>
</comment>
<name>A0ABQ2LDH9_9PROT</name>
<reference evidence="3" key="1">
    <citation type="journal article" date="2019" name="Int. J. Syst. Evol. Microbiol.">
        <title>The Global Catalogue of Microorganisms (GCM) 10K type strain sequencing project: providing services to taxonomists for standard genome sequencing and annotation.</title>
        <authorList>
            <consortium name="The Broad Institute Genomics Platform"/>
            <consortium name="The Broad Institute Genome Sequencing Center for Infectious Disease"/>
            <person name="Wu L."/>
            <person name="Ma J."/>
        </authorList>
    </citation>
    <scope>NUCLEOTIDE SEQUENCE [LARGE SCALE GENOMIC DNA]</scope>
    <source>
        <strain evidence="3">JCM 17843</strain>
    </source>
</reference>
<dbReference type="InterPro" id="IPR001387">
    <property type="entry name" value="Cro/C1-type_HTH"/>
</dbReference>